<accession>A0A0K1Q4B7</accession>
<name>A0A0K1Q4B7_9BACT</name>
<evidence type="ECO:0000313" key="3">
    <source>
        <dbReference type="Proteomes" id="UP000064967"/>
    </source>
</evidence>
<dbReference type="KEGG" id="llu:AKJ09_07247"/>
<feature type="compositionally biased region" description="Pro residues" evidence="1">
    <location>
        <begin position="121"/>
        <end position="139"/>
    </location>
</feature>
<proteinExistence type="predicted"/>
<evidence type="ECO:0000256" key="1">
    <source>
        <dbReference type="SAM" id="MobiDB-lite"/>
    </source>
</evidence>
<feature type="region of interest" description="Disordered" evidence="1">
    <location>
        <begin position="116"/>
        <end position="165"/>
    </location>
</feature>
<protein>
    <submittedName>
        <fullName evidence="2">Uncharacterized protein</fullName>
    </submittedName>
</protein>
<gene>
    <name evidence="2" type="ORF">AKJ09_07247</name>
</gene>
<organism evidence="2 3">
    <name type="scientific">Labilithrix luteola</name>
    <dbReference type="NCBI Taxonomy" id="1391654"/>
    <lineage>
        <taxon>Bacteria</taxon>
        <taxon>Pseudomonadati</taxon>
        <taxon>Myxococcota</taxon>
        <taxon>Polyangia</taxon>
        <taxon>Polyangiales</taxon>
        <taxon>Labilitrichaceae</taxon>
        <taxon>Labilithrix</taxon>
    </lineage>
</organism>
<reference evidence="2 3" key="1">
    <citation type="submission" date="2015-08" db="EMBL/GenBank/DDBJ databases">
        <authorList>
            <person name="Babu N.S."/>
            <person name="Beckwith C.J."/>
            <person name="Beseler K.G."/>
            <person name="Brison A."/>
            <person name="Carone J.V."/>
            <person name="Caskin T.P."/>
            <person name="Diamond M."/>
            <person name="Durham M.E."/>
            <person name="Foxe J.M."/>
            <person name="Go M."/>
            <person name="Henderson B.A."/>
            <person name="Jones I.B."/>
            <person name="McGettigan J.A."/>
            <person name="Micheletti S.J."/>
            <person name="Nasrallah M.E."/>
            <person name="Ortiz D."/>
            <person name="Piller C.R."/>
            <person name="Privatt S.R."/>
            <person name="Schneider S.L."/>
            <person name="Sharp S."/>
            <person name="Smith T.C."/>
            <person name="Stanton J.D."/>
            <person name="Ullery H.E."/>
            <person name="Wilson R.J."/>
            <person name="Serrano M.G."/>
            <person name="Buck G."/>
            <person name="Lee V."/>
            <person name="Wang Y."/>
            <person name="Carvalho R."/>
            <person name="Voegtly L."/>
            <person name="Shi R."/>
            <person name="Duckworth R."/>
            <person name="Johnson A."/>
            <person name="Loviza R."/>
            <person name="Walstead R."/>
            <person name="Shah Z."/>
            <person name="Kiflezghi M."/>
            <person name="Wade K."/>
            <person name="Ball S.L."/>
            <person name="Bradley K.W."/>
            <person name="Asai D.J."/>
            <person name="Bowman C.A."/>
            <person name="Russell D.A."/>
            <person name="Pope W.H."/>
            <person name="Jacobs-Sera D."/>
            <person name="Hendrix R.W."/>
            <person name="Hatfull G.F."/>
        </authorList>
    </citation>
    <scope>NUCLEOTIDE SEQUENCE [LARGE SCALE GENOMIC DNA]</scope>
    <source>
        <strain evidence="2 3">DSM 27648</strain>
    </source>
</reference>
<feature type="compositionally biased region" description="Pro residues" evidence="1">
    <location>
        <begin position="147"/>
        <end position="158"/>
    </location>
</feature>
<dbReference type="AlphaFoldDB" id="A0A0K1Q4B7"/>
<sequence length="340" mass="35743">MFGCSSALAVGFAGVAHADDGEPSDKLHYEAPAACPSRAEFEEQVRARVSPGWAAGGDTRQFDVRIVRDARGVFVGTLTVRGAGREPNEREIRASTCKAVSTSLAVFMAIALAPSGAEPAPSAPPSPSVSPPSPEPELPTSPVEPSSSPPAPQAPPRPSIAHRPSAHWTLGSGFRATYLNAPGAAWGGRAFVDLTRTPARGGAGIAARLSWGWVDFSEHPARTGDVTFRLRTARVEGCARFTDGRFGLSPCAGIDLGSLTGDTPELRRASSSSAFWSAATATLRGSFALTPWLSLELEGSLLVPFQRPRFEVDEPLRTVYRPPAVLFEAGAGACLSGRFH</sequence>
<evidence type="ECO:0000313" key="2">
    <source>
        <dbReference type="EMBL" id="AKV00584.1"/>
    </source>
</evidence>
<dbReference type="Proteomes" id="UP000064967">
    <property type="component" value="Chromosome"/>
</dbReference>
<dbReference type="STRING" id="1391654.AKJ09_07247"/>
<dbReference type="EMBL" id="CP012333">
    <property type="protein sequence ID" value="AKV00584.1"/>
    <property type="molecule type" value="Genomic_DNA"/>
</dbReference>
<dbReference type="RefSeq" id="WP_146651851.1">
    <property type="nucleotide sequence ID" value="NZ_CP012333.1"/>
</dbReference>
<keyword evidence="3" id="KW-1185">Reference proteome</keyword>